<feature type="chain" id="PRO_5005550376" evidence="1">
    <location>
        <begin position="21"/>
        <end position="137"/>
    </location>
</feature>
<dbReference type="AlphaFoldDB" id="A0A0L0W4B4"/>
<evidence type="ECO:0000256" key="1">
    <source>
        <dbReference type="SAM" id="SignalP"/>
    </source>
</evidence>
<organism evidence="2 3">
    <name type="scientific">Puccinia striiformis f. sp. tritici PST-78</name>
    <dbReference type="NCBI Taxonomy" id="1165861"/>
    <lineage>
        <taxon>Eukaryota</taxon>
        <taxon>Fungi</taxon>
        <taxon>Dikarya</taxon>
        <taxon>Basidiomycota</taxon>
        <taxon>Pucciniomycotina</taxon>
        <taxon>Pucciniomycetes</taxon>
        <taxon>Pucciniales</taxon>
        <taxon>Pucciniaceae</taxon>
        <taxon>Puccinia</taxon>
    </lineage>
</organism>
<keyword evidence="1" id="KW-0732">Signal</keyword>
<name>A0A0L0W4B4_9BASI</name>
<comment type="caution">
    <text evidence="2">The sequence shown here is derived from an EMBL/GenBank/DDBJ whole genome shotgun (WGS) entry which is preliminary data.</text>
</comment>
<evidence type="ECO:0000313" key="2">
    <source>
        <dbReference type="EMBL" id="KNF06351.1"/>
    </source>
</evidence>
<keyword evidence="3" id="KW-1185">Reference proteome</keyword>
<proteinExistence type="predicted"/>
<gene>
    <name evidence="2" type="ORF">PSTG_00237</name>
</gene>
<evidence type="ECO:0000313" key="3">
    <source>
        <dbReference type="Proteomes" id="UP000054564"/>
    </source>
</evidence>
<accession>A0A0L0W4B4</accession>
<dbReference type="Proteomes" id="UP000054564">
    <property type="component" value="Unassembled WGS sequence"/>
</dbReference>
<protein>
    <submittedName>
        <fullName evidence="2">Uncharacterized protein</fullName>
    </submittedName>
</protein>
<sequence length="137" mass="15390">MHFSKSIIVLSIVAIGFINGNDDYDKGNIRVFSCPMWNTDTLPRFPVCARVIERTNEPVEKGEERKAKTYEVQRANTVVKDPKYFNCITLKMNENQCCTEGAFQLPAENAKVQVIKLDAGIVRGKCQAGTPYKGDNQ</sequence>
<feature type="signal peptide" evidence="1">
    <location>
        <begin position="1"/>
        <end position="20"/>
    </location>
</feature>
<dbReference type="EMBL" id="AJIL01000003">
    <property type="protein sequence ID" value="KNF06351.1"/>
    <property type="molecule type" value="Genomic_DNA"/>
</dbReference>
<reference evidence="3" key="1">
    <citation type="submission" date="2014-03" db="EMBL/GenBank/DDBJ databases">
        <title>The Genome Sequence of Puccinia striiformis f. sp. tritici PST-78.</title>
        <authorList>
            <consortium name="The Broad Institute Genome Sequencing Platform"/>
            <person name="Cuomo C."/>
            <person name="Hulbert S."/>
            <person name="Chen X."/>
            <person name="Walker B."/>
            <person name="Young S.K."/>
            <person name="Zeng Q."/>
            <person name="Gargeya S."/>
            <person name="Fitzgerald M."/>
            <person name="Haas B."/>
            <person name="Abouelleil A."/>
            <person name="Alvarado L."/>
            <person name="Arachchi H.M."/>
            <person name="Berlin A.M."/>
            <person name="Chapman S.B."/>
            <person name="Goldberg J."/>
            <person name="Griggs A."/>
            <person name="Gujja S."/>
            <person name="Hansen M."/>
            <person name="Howarth C."/>
            <person name="Imamovic A."/>
            <person name="Larimer J."/>
            <person name="McCowan C."/>
            <person name="Montmayeur A."/>
            <person name="Murphy C."/>
            <person name="Neiman D."/>
            <person name="Pearson M."/>
            <person name="Priest M."/>
            <person name="Roberts A."/>
            <person name="Saif S."/>
            <person name="Shea T."/>
            <person name="Sisk P."/>
            <person name="Sykes S."/>
            <person name="Wortman J."/>
            <person name="Nusbaum C."/>
            <person name="Birren B."/>
        </authorList>
    </citation>
    <scope>NUCLEOTIDE SEQUENCE [LARGE SCALE GENOMIC DNA]</scope>
    <source>
        <strain evidence="3">race PST-78</strain>
    </source>
</reference>